<sequence length="253" mass="28733">MLLGPLGCYERKLTDVTCLQRIDASIAEQIQVLYKVEFADTEKFACPQSVEDDSAVSMVKNTMLLTNGHYAIALPWRHPETKLLNNRIVSGKCLKNPNNRIIWDSDHISRKQWKKVPDRDAFIYRSEAEAWHKRDFYITYKNPELVPRYTLRDMADYANGAHMYVFSNATKTGHGAVIQALFSLTSVQLYCAFVFAGAVTVPHLELCAVVLVVSIETMVPQEIQMSFESVTYRTDSAVVSHYITDACTRFGFS</sequence>
<protein>
    <submittedName>
        <fullName evidence="1">Uncharacterized protein</fullName>
    </submittedName>
</protein>
<dbReference type="Proteomes" id="UP000748531">
    <property type="component" value="Unassembled WGS sequence"/>
</dbReference>
<dbReference type="PANTHER" id="PTHR47331">
    <property type="entry name" value="PHD-TYPE DOMAIN-CONTAINING PROTEIN"/>
    <property type="match status" value="1"/>
</dbReference>
<gene>
    <name evidence="1" type="ORF">PHET_12023</name>
</gene>
<dbReference type="OrthoDB" id="8051532at2759"/>
<dbReference type="AlphaFoldDB" id="A0A8J4T0F5"/>
<dbReference type="EMBL" id="LUCH01012852">
    <property type="protein sequence ID" value="KAF5395461.1"/>
    <property type="molecule type" value="Genomic_DNA"/>
</dbReference>
<dbReference type="Pfam" id="PF05380">
    <property type="entry name" value="Peptidase_A17"/>
    <property type="match status" value="1"/>
</dbReference>
<name>A0A8J4T0F5_9TREM</name>
<organism evidence="1 2">
    <name type="scientific">Paragonimus heterotremus</name>
    <dbReference type="NCBI Taxonomy" id="100268"/>
    <lineage>
        <taxon>Eukaryota</taxon>
        <taxon>Metazoa</taxon>
        <taxon>Spiralia</taxon>
        <taxon>Lophotrochozoa</taxon>
        <taxon>Platyhelminthes</taxon>
        <taxon>Trematoda</taxon>
        <taxon>Digenea</taxon>
        <taxon>Plagiorchiida</taxon>
        <taxon>Troglotremata</taxon>
        <taxon>Troglotrematidae</taxon>
        <taxon>Paragonimus</taxon>
    </lineage>
</organism>
<keyword evidence="2" id="KW-1185">Reference proteome</keyword>
<reference evidence="1" key="1">
    <citation type="submission" date="2019-05" db="EMBL/GenBank/DDBJ databases">
        <title>Annotation for the trematode Paragonimus heterotremus.</title>
        <authorList>
            <person name="Choi Y.-J."/>
        </authorList>
    </citation>
    <scope>NUCLEOTIDE SEQUENCE</scope>
    <source>
        <strain evidence="1">LC</strain>
    </source>
</reference>
<dbReference type="PANTHER" id="PTHR47331:SF8">
    <property type="match status" value="1"/>
</dbReference>
<proteinExistence type="predicted"/>
<accession>A0A8J4T0F5</accession>
<dbReference type="InterPro" id="IPR008042">
    <property type="entry name" value="Retrotrans_Pao"/>
</dbReference>
<comment type="caution">
    <text evidence="1">The sequence shown here is derived from an EMBL/GenBank/DDBJ whole genome shotgun (WGS) entry which is preliminary data.</text>
</comment>
<evidence type="ECO:0000313" key="2">
    <source>
        <dbReference type="Proteomes" id="UP000748531"/>
    </source>
</evidence>
<evidence type="ECO:0000313" key="1">
    <source>
        <dbReference type="EMBL" id="KAF5395461.1"/>
    </source>
</evidence>